<evidence type="ECO:0000313" key="2">
    <source>
        <dbReference type="EMBL" id="RKN80870.1"/>
    </source>
</evidence>
<dbReference type="Gene3D" id="2.60.40.1930">
    <property type="match status" value="1"/>
</dbReference>
<gene>
    <name evidence="2" type="ORF">D7Z94_07860</name>
</gene>
<feature type="transmembrane region" description="Helical" evidence="1">
    <location>
        <begin position="12"/>
        <end position="29"/>
    </location>
</feature>
<protein>
    <recommendedName>
        <fullName evidence="4">Plug domain-containing protein</fullName>
    </recommendedName>
</protein>
<reference evidence="2 3" key="1">
    <citation type="submission" date="2018-10" db="EMBL/GenBank/DDBJ databases">
        <title>Ulvibacterium marinum gen. nov., sp. nov., a novel marine bacterium of the family Flavobacteriaceae, isolated from a culture of the green alga Ulva prolifera.</title>
        <authorList>
            <person name="Zhang Z."/>
        </authorList>
    </citation>
    <scope>NUCLEOTIDE SEQUENCE [LARGE SCALE GENOMIC DNA]</scope>
    <source>
        <strain evidence="2 3">CCMM003</strain>
    </source>
</reference>
<proteinExistence type="predicted"/>
<evidence type="ECO:0000313" key="3">
    <source>
        <dbReference type="Proteomes" id="UP000276603"/>
    </source>
</evidence>
<accession>A0A3B0C759</accession>
<evidence type="ECO:0000256" key="1">
    <source>
        <dbReference type="SAM" id="Phobius"/>
    </source>
</evidence>
<sequence length="917" mass="104439">MGKLLGIYVKSFVLKVLCILSISFWQILFSQAPNALADINLANASYAEKIYVQLDNYAYHNRDTIWFKAIVTDSYLHLPSSKSKVLYIELIDQEEEILEKKTLKLQEGLANGFFELLQNYPGGKYLIRAYTRWNMNFDDDFIFKTYIDVFDFDLSSIEQKPIGLITQTEMSNGTFQISAEIFPKILDSLRTADSMLYLDWGQGKDSIAIERTGKSPFRFVYDLPKTTQILRLNLTAGNKNFGKSILLKKGELSVRFFPEGGNLVNGLKSTLGVKVLDENGDGQKVSGYISDNLGNRMVDFKTNFLGMGKIAFTPDISKTYSAKITSAEQINRTCQLPKIVERGDVLSVTEDNLRIKIKVTSNHKQDDSLFIRIKHRGASKHLIKTKFQNGTCLQYINKSFLPRGIFEITLLDQNKRPTNERLWFVDNKRQKLTIKALTEFDSYTSRGKVRMNLYTANTNLGPTPSNLSVMVTDNDYYRSLNLQRPNILSYFLLQSELRGIIENPAYYFREDADSEDLDALLLTQGWRRYKYDKAEQAHPIPPEKELSISGQIEGIKNKRHRKNPELTLMTFGEPTKVFQPLVDSIGQFNLNLPDSFGHGVPFVAQVKDEKGRDRGLSIQISPKATPEVKYDHQRNTVPVDSLVERRVAETIEIAKQSDPFSIPENTIALDEVVLTDYALTPEREAMKKLHGPPNRVIESRTLLKKMKNWTGFLFDWLHFNMGDEIDIIHRPNIKFANVIGSDFTYVVIDGEVVTNYGLLQNIAVKSIKSVEIIKNTPSAHARYASDVFPGVPIIFIKLEFPLASVLAIYTNSGSGLSEALGRQKSLFKDIIPQYSPVKEFYMPDYSRMEDEETQTPDLRKLLLWKPALQTNEHGEARVEFYNGDLLGTKLIIVEGIDKDGNLGYKEIEYRVVENKSP</sequence>
<keyword evidence="3" id="KW-1185">Reference proteome</keyword>
<comment type="caution">
    <text evidence="2">The sequence shown here is derived from an EMBL/GenBank/DDBJ whole genome shotgun (WGS) entry which is preliminary data.</text>
</comment>
<keyword evidence="1" id="KW-0812">Transmembrane</keyword>
<dbReference type="EMBL" id="RBCJ01000002">
    <property type="protein sequence ID" value="RKN80870.1"/>
    <property type="molecule type" value="Genomic_DNA"/>
</dbReference>
<keyword evidence="1" id="KW-0472">Membrane</keyword>
<evidence type="ECO:0008006" key="4">
    <source>
        <dbReference type="Google" id="ProtNLM"/>
    </source>
</evidence>
<name>A0A3B0C759_9FLAO</name>
<dbReference type="AlphaFoldDB" id="A0A3B0C759"/>
<dbReference type="Proteomes" id="UP000276603">
    <property type="component" value="Unassembled WGS sequence"/>
</dbReference>
<organism evidence="2 3">
    <name type="scientific">Ulvibacterium marinum</name>
    <dbReference type="NCBI Taxonomy" id="2419782"/>
    <lineage>
        <taxon>Bacteria</taxon>
        <taxon>Pseudomonadati</taxon>
        <taxon>Bacteroidota</taxon>
        <taxon>Flavobacteriia</taxon>
        <taxon>Flavobacteriales</taxon>
        <taxon>Flavobacteriaceae</taxon>
        <taxon>Ulvibacterium</taxon>
    </lineage>
</organism>
<keyword evidence="1" id="KW-1133">Transmembrane helix</keyword>